<organism evidence="2 3">
    <name type="scientific">Phytophthora fragariaefolia</name>
    <dbReference type="NCBI Taxonomy" id="1490495"/>
    <lineage>
        <taxon>Eukaryota</taxon>
        <taxon>Sar</taxon>
        <taxon>Stramenopiles</taxon>
        <taxon>Oomycota</taxon>
        <taxon>Peronosporomycetes</taxon>
        <taxon>Peronosporales</taxon>
        <taxon>Peronosporaceae</taxon>
        <taxon>Phytophthora</taxon>
    </lineage>
</organism>
<dbReference type="AlphaFoldDB" id="A0A9W7D3Z8"/>
<accession>A0A9W7D3Z8</accession>
<name>A0A9W7D3Z8_9STRA</name>
<feature type="region of interest" description="Disordered" evidence="1">
    <location>
        <begin position="78"/>
        <end position="100"/>
    </location>
</feature>
<evidence type="ECO:0000313" key="3">
    <source>
        <dbReference type="Proteomes" id="UP001165121"/>
    </source>
</evidence>
<evidence type="ECO:0000256" key="1">
    <source>
        <dbReference type="SAM" id="MobiDB-lite"/>
    </source>
</evidence>
<keyword evidence="3" id="KW-1185">Reference proteome</keyword>
<gene>
    <name evidence="2" type="ORF">Pfra01_002207300</name>
</gene>
<evidence type="ECO:0000313" key="2">
    <source>
        <dbReference type="EMBL" id="GMF53401.1"/>
    </source>
</evidence>
<dbReference type="EMBL" id="BSXT01003274">
    <property type="protein sequence ID" value="GMF53401.1"/>
    <property type="molecule type" value="Genomic_DNA"/>
</dbReference>
<reference evidence="2" key="1">
    <citation type="submission" date="2023-04" db="EMBL/GenBank/DDBJ databases">
        <title>Phytophthora fragariaefolia NBRC 109709.</title>
        <authorList>
            <person name="Ichikawa N."/>
            <person name="Sato H."/>
            <person name="Tonouchi N."/>
        </authorList>
    </citation>
    <scope>NUCLEOTIDE SEQUENCE</scope>
    <source>
        <strain evidence="2">NBRC 109709</strain>
    </source>
</reference>
<dbReference type="Proteomes" id="UP001165121">
    <property type="component" value="Unassembled WGS sequence"/>
</dbReference>
<proteinExistence type="predicted"/>
<comment type="caution">
    <text evidence="2">The sequence shown here is derived from an EMBL/GenBank/DDBJ whole genome shotgun (WGS) entry which is preliminary data.</text>
</comment>
<protein>
    <submittedName>
        <fullName evidence="2">Unnamed protein product</fullName>
    </submittedName>
</protein>
<sequence length="130" mass="14006">MRTGLALDNSDDDGSWGDSAAVGFCSASGNGLDVDCRQIDTATDSPHMHTVPMYSGEGRRHGEMVQDEIELTSNADEGLERDGSVQDGIEPSGSGGGARFSALDFGTREFESWEAFYSHVNAYQSRTYQV</sequence>